<dbReference type="AlphaFoldDB" id="A0A5A7N0H2"/>
<keyword evidence="1" id="KW-0812">Transmembrane</keyword>
<keyword evidence="4" id="KW-1185">Reference proteome</keyword>
<evidence type="ECO:0000313" key="3">
    <source>
        <dbReference type="EMBL" id="GER01821.1"/>
    </source>
</evidence>
<dbReference type="PANTHER" id="PTHR39200:SF1">
    <property type="entry name" value="AUTO-TRANSPORTER ADHESIN HEAD GIN DOMAIN-CONTAINING PROTEIN-RELATED"/>
    <property type="match status" value="1"/>
</dbReference>
<dbReference type="Proteomes" id="UP000325187">
    <property type="component" value="Unassembled WGS sequence"/>
</dbReference>
<feature type="transmembrane region" description="Helical" evidence="1">
    <location>
        <begin position="12"/>
        <end position="30"/>
    </location>
</feature>
<keyword evidence="1" id="KW-1133">Transmembrane helix</keyword>
<dbReference type="Gene3D" id="2.160.20.120">
    <property type="match status" value="1"/>
</dbReference>
<evidence type="ECO:0000256" key="1">
    <source>
        <dbReference type="SAM" id="Phobius"/>
    </source>
</evidence>
<gene>
    <name evidence="3" type="ORF">JCM17845_24440</name>
</gene>
<dbReference type="EMBL" id="BKCM01000013">
    <property type="protein sequence ID" value="GER01821.1"/>
    <property type="molecule type" value="Genomic_DNA"/>
</dbReference>
<sequence length="269" mass="28870">MTGIQNKRTMVFGGVIAAIFAVVVVASFVAPSQLMEEIRSEETIRITLSGEDISQTRDISMAEFNRVRLVGHYDVELVAGKPAMLKIEGDKAVLNLIKTKIVNDELLVEPKGKLGNRGLGDVKMVLHLPSLTALTLDGATSAQLMNLDSENLMLTINGAGDIESEGRCGTLIAVSNGAADVDARDLRCKTVQLTINGAGQMSAYATDSAMVAVNGVGEVDVYGNPKNIRKVNAALGTSPSMTWTKRTKAPRIRTRTRTRTLERTLVQTA</sequence>
<name>A0A5A7N0H2_9PROT</name>
<dbReference type="InterPro" id="IPR021255">
    <property type="entry name" value="DUF2807"/>
</dbReference>
<feature type="domain" description="Putative auto-transporter adhesin head GIN" evidence="2">
    <location>
        <begin position="63"/>
        <end position="225"/>
    </location>
</feature>
<evidence type="ECO:0000313" key="4">
    <source>
        <dbReference type="Proteomes" id="UP000325187"/>
    </source>
</evidence>
<comment type="caution">
    <text evidence="3">The sequence shown here is derived from an EMBL/GenBank/DDBJ whole genome shotgun (WGS) entry which is preliminary data.</text>
</comment>
<keyword evidence="1" id="KW-0472">Membrane</keyword>
<dbReference type="RefSeq" id="WP_150002696.1">
    <property type="nucleotide sequence ID" value="NZ_BKCM01000013.1"/>
</dbReference>
<dbReference type="Pfam" id="PF10988">
    <property type="entry name" value="DUF2807"/>
    <property type="match status" value="1"/>
</dbReference>
<reference evidence="3 4" key="1">
    <citation type="submission" date="2019-09" db="EMBL/GenBank/DDBJ databases">
        <title>NBRP : Genome information of microbial organism related human and environment.</title>
        <authorList>
            <person name="Hattori M."/>
            <person name="Oshima K."/>
            <person name="Inaba H."/>
            <person name="Suda W."/>
            <person name="Sakamoto M."/>
            <person name="Iino T."/>
            <person name="Kitahara M."/>
            <person name="Oshida Y."/>
            <person name="Iida T."/>
            <person name="Kudo T."/>
            <person name="Itoh T."/>
            <person name="Ohkuma M."/>
        </authorList>
    </citation>
    <scope>NUCLEOTIDE SEQUENCE [LARGE SCALE GENOMIC DNA]</scope>
    <source>
        <strain evidence="3 4">Mie-1</strain>
    </source>
</reference>
<dbReference type="PANTHER" id="PTHR39200">
    <property type="entry name" value="HYPOTHETICAL EXPORTED PROTEIN"/>
    <property type="match status" value="1"/>
</dbReference>
<organism evidence="3 4">
    <name type="scientific">Iodidimonas gelatinilytica</name>
    <dbReference type="NCBI Taxonomy" id="1236966"/>
    <lineage>
        <taxon>Bacteria</taxon>
        <taxon>Pseudomonadati</taxon>
        <taxon>Pseudomonadota</taxon>
        <taxon>Alphaproteobacteria</taxon>
        <taxon>Iodidimonadales</taxon>
        <taxon>Iodidimonadaceae</taxon>
        <taxon>Iodidimonas</taxon>
    </lineage>
</organism>
<proteinExistence type="predicted"/>
<evidence type="ECO:0000259" key="2">
    <source>
        <dbReference type="Pfam" id="PF10988"/>
    </source>
</evidence>
<accession>A0A5A7N0H2</accession>
<protein>
    <recommendedName>
        <fullName evidence="2">Putative auto-transporter adhesin head GIN domain-containing protein</fullName>
    </recommendedName>
</protein>